<accession>A0A448ZZ51</accession>
<dbReference type="EMBL" id="LR214939">
    <property type="protein sequence ID" value="VEU56465.1"/>
    <property type="molecule type" value="Genomic_DNA"/>
</dbReference>
<keyword evidence="1" id="KW-0614">Plasmid</keyword>
<dbReference type="PROSITE" id="PS51257">
    <property type="entry name" value="PROKAR_LIPOPROTEIN"/>
    <property type="match status" value="1"/>
</dbReference>
<dbReference type="NCBIfam" id="NF045850">
    <property type="entry name" value="ABC_Mplas_LP"/>
    <property type="match status" value="1"/>
</dbReference>
<geneLocation type="plasmid" evidence="1">
    <name>2</name>
</geneLocation>
<protein>
    <recommendedName>
        <fullName evidence="2">Lipoprotein</fullName>
    </recommendedName>
</protein>
<evidence type="ECO:0000313" key="1">
    <source>
        <dbReference type="EMBL" id="VEU56465.1"/>
    </source>
</evidence>
<sequence>MKYKTLKNITLITLPSLISIAMVSCGNDYNKLHDNYVTHKNSPNKANNFSYAYANSYDDTLKEINLATGSKLLRIASQNQPEIDFRDNISTRPTELWYQFEYASSISVYYKFLSGYNQGEYRNSKIKQVIYEDVSDDKKDPKFYYPKKDKGNGFYNPYLFVPSSDGESINYQDISNEYAGLFNQLKVATSFNIKMRNDQNHWINSDGQIVKKNLIPFGVRAIDFRLGLIKSFFQNKAFRDEFIKKNNLTNIKELEDKYYDSNNPYFNGPNLQEFFKNHHVNYEKFIENLLAFDEKSSTSKVNSDNLDFETDDGKPHNLIDFFKSLFLYSNYIDAIPFDYLTNKYGKDLFSNEGFKWFYEYGKTNKDRLYSSYYFINSNNQNQTTLYRNTNYQKDGDISWQNQKHLNEIVYNYNTIPLPQETYNMQMFNAFKQNIISKLDVSNLNADQKEYIFSNFKEFNLNFERQFEKYNLHNKITLNNLPSGNTFYFNEEFSKLYYGKTLSELKNKYQDINSYLTNINTLQFQNLINRVVNVYGLINLQNLNNESWFSQAPTDLNVSSSNLNSTNYNVLKDAQENINKQFLLRKNASNLLEKFNTTTQFDNKKIANELQNNEFQKKIITADFENIKTELNKLLENISSPIEWTIPILGFNLSENQINELTKIENLFSSINPLLKPKVKIVSNFDEYKEYFQSNKSIYKESTFTLSESSTTTFIKEILKKDNFQLLSYIFNYLKLIDKSTFIELQALLNEFQTNLFGTYKQIEEKTLTSNVEEVTQNKILDLLSNYLASLKTTNVINLINEINNLISYTISLENSVSLSNFTKSVYQKFIVKPFTYDGLSYLQDIYLK</sequence>
<dbReference type="RefSeq" id="WP_024544234.1">
    <property type="nucleotide sequence ID" value="NZ_LR214938.2"/>
</dbReference>
<name>A0A448ZZ51_METSV</name>
<gene>
    <name evidence="1" type="ORF">NCTC10113_01374</name>
</gene>
<proteinExistence type="predicted"/>
<organism evidence="1">
    <name type="scientific">Metamycoplasma salivarium</name>
    <name type="common">Mycoplasma salivarium</name>
    <dbReference type="NCBI Taxonomy" id="2124"/>
    <lineage>
        <taxon>Bacteria</taxon>
        <taxon>Bacillati</taxon>
        <taxon>Mycoplasmatota</taxon>
        <taxon>Mycoplasmoidales</taxon>
        <taxon>Metamycoplasmataceae</taxon>
        <taxon>Metamycoplasma</taxon>
    </lineage>
</organism>
<dbReference type="AlphaFoldDB" id="A0A448ZZ51"/>
<reference evidence="1" key="1">
    <citation type="submission" date="2019-01" db="EMBL/GenBank/DDBJ databases">
        <authorList>
            <consortium name="Pathogen Informatics"/>
        </authorList>
    </citation>
    <scope>NUCLEOTIDE SEQUENCE [LARGE SCALE GENOMIC DNA]</scope>
    <source>
        <strain evidence="1">NCTC10113</strain>
    </source>
</reference>
<evidence type="ECO:0008006" key="2">
    <source>
        <dbReference type="Google" id="ProtNLM"/>
    </source>
</evidence>